<gene>
    <name evidence="1" type="ordered locus">HEAR0392</name>
</gene>
<dbReference type="HOGENOM" id="CLU_3008108_0_0_4"/>
<reference evidence="1 2" key="1">
    <citation type="journal article" date="2007" name="PLoS Genet.">
        <title>A tale of two oxidation states: bacterial colonization of arsenic-rich environments.</title>
        <authorList>
            <person name="Muller D."/>
            <person name="Medigue C."/>
            <person name="Koechler S."/>
            <person name="Barbe V."/>
            <person name="Barakat M."/>
            <person name="Talla E."/>
            <person name="Bonnefoy V."/>
            <person name="Krin E."/>
            <person name="Arsene-Ploetze F."/>
            <person name="Carapito C."/>
            <person name="Chandler M."/>
            <person name="Cournoyer B."/>
            <person name="Cruveiller S."/>
            <person name="Dossat C."/>
            <person name="Duval S."/>
            <person name="Heymann M."/>
            <person name="Leize E."/>
            <person name="Lieutaud A."/>
            <person name="Lievremont D."/>
            <person name="Makita Y."/>
            <person name="Mangenot S."/>
            <person name="Nitschke W."/>
            <person name="Ortet P."/>
            <person name="Perdrial N."/>
            <person name="Schoepp B."/>
            <person name="Siguier N."/>
            <person name="Simeonova D.D."/>
            <person name="Rouy Z."/>
            <person name="Segurens B."/>
            <person name="Turlin E."/>
            <person name="Vallenet D."/>
            <person name="Van Dorsselaer A."/>
            <person name="Weiss S."/>
            <person name="Weissenbach J."/>
            <person name="Lett M.C."/>
            <person name="Danchin A."/>
            <person name="Bertin P.N."/>
        </authorList>
    </citation>
    <scope>NUCLEOTIDE SEQUENCE [LARGE SCALE GENOMIC DNA]</scope>
    <source>
        <strain evidence="2">ULPAs1</strain>
    </source>
</reference>
<evidence type="ECO:0000313" key="1">
    <source>
        <dbReference type="EMBL" id="CAL60614.1"/>
    </source>
</evidence>
<organism evidence="1 2">
    <name type="scientific">Herminiimonas arsenicoxydans</name>
    <dbReference type="NCBI Taxonomy" id="204773"/>
    <lineage>
        <taxon>Bacteria</taxon>
        <taxon>Pseudomonadati</taxon>
        <taxon>Pseudomonadota</taxon>
        <taxon>Betaproteobacteria</taxon>
        <taxon>Burkholderiales</taxon>
        <taxon>Oxalobacteraceae</taxon>
        <taxon>Herminiimonas</taxon>
    </lineage>
</organism>
<dbReference type="AlphaFoldDB" id="A4G277"/>
<sequence length="56" mass="6515">MENATAHQRYIHWVLVSLIQIKKQQNGVLEPCLLYFQRQEVSLQTILNENRASASC</sequence>
<protein>
    <submittedName>
        <fullName evidence="1">Uncharacterized protein</fullName>
    </submittedName>
</protein>
<proteinExistence type="predicted"/>
<dbReference type="KEGG" id="har:HEAR0392"/>
<name>A4G277_HERAR</name>
<keyword evidence="2" id="KW-1185">Reference proteome</keyword>
<evidence type="ECO:0000313" key="2">
    <source>
        <dbReference type="Proteomes" id="UP000006697"/>
    </source>
</evidence>
<dbReference type="EMBL" id="CU207211">
    <property type="protein sequence ID" value="CAL60614.1"/>
    <property type="molecule type" value="Genomic_DNA"/>
</dbReference>
<dbReference type="Proteomes" id="UP000006697">
    <property type="component" value="Chromosome"/>
</dbReference>
<accession>A4G277</accession>